<dbReference type="Proteomes" id="UP000193978">
    <property type="component" value="Chromosome"/>
</dbReference>
<keyword evidence="3" id="KW-1185">Reference proteome</keyword>
<evidence type="ECO:0008006" key="4">
    <source>
        <dbReference type="Google" id="ProtNLM"/>
    </source>
</evidence>
<dbReference type="OrthoDB" id="5936191at2"/>
<accession>A0A1W6MXT0</accession>
<sequence>MWRFLGLCALILALDATSTPTQAGAPPLPGPPARPFLARMNGPCPKKCQWIAVQGAIDKTTLSVFDELVATLGDAKPPVFFNSVGGDVASAVLLGERLRKLGLDTAIAATRLNSKDFGILGSSPATAPRADVVVSGRGFCASACALAFAGGLRRYAPLETSLGLHQMLQPEQDVQQKVAVFEQGEVSLNGQVVGKTSRLVGTKTVTRHLPKGAPPDAVYSAVEAYFTKMGVDGPKAVALMRKMRPEKMDWLTPEQILETRLATARKRADALLDF</sequence>
<evidence type="ECO:0000313" key="2">
    <source>
        <dbReference type="EMBL" id="ARN82326.1"/>
    </source>
</evidence>
<keyword evidence="1" id="KW-0732">Signal</keyword>
<dbReference type="SUPFAM" id="SSF52096">
    <property type="entry name" value="ClpP/crotonase"/>
    <property type="match status" value="1"/>
</dbReference>
<evidence type="ECO:0000256" key="1">
    <source>
        <dbReference type="SAM" id="SignalP"/>
    </source>
</evidence>
<dbReference type="RefSeq" id="WP_085772448.1">
    <property type="nucleotide sequence ID" value="NZ_AP027149.1"/>
</dbReference>
<organism evidence="2 3">
    <name type="scientific">Methylocystis bryophila</name>
    <dbReference type="NCBI Taxonomy" id="655015"/>
    <lineage>
        <taxon>Bacteria</taxon>
        <taxon>Pseudomonadati</taxon>
        <taxon>Pseudomonadota</taxon>
        <taxon>Alphaproteobacteria</taxon>
        <taxon>Hyphomicrobiales</taxon>
        <taxon>Methylocystaceae</taxon>
        <taxon>Methylocystis</taxon>
    </lineage>
</organism>
<proteinExistence type="predicted"/>
<protein>
    <recommendedName>
        <fullName evidence="4">Periplasmic protein-like protein</fullName>
    </recommendedName>
</protein>
<evidence type="ECO:0000313" key="3">
    <source>
        <dbReference type="Proteomes" id="UP000193978"/>
    </source>
</evidence>
<name>A0A1W6MXT0_9HYPH</name>
<feature type="signal peptide" evidence="1">
    <location>
        <begin position="1"/>
        <end position="23"/>
    </location>
</feature>
<dbReference type="EMBL" id="CP019948">
    <property type="protein sequence ID" value="ARN82326.1"/>
    <property type="molecule type" value="Genomic_DNA"/>
</dbReference>
<dbReference type="InterPro" id="IPR029045">
    <property type="entry name" value="ClpP/crotonase-like_dom_sf"/>
</dbReference>
<dbReference type="STRING" id="655015.B1812_15900"/>
<dbReference type="KEGG" id="mbry:B1812_15900"/>
<dbReference type="AlphaFoldDB" id="A0A1W6MXT0"/>
<dbReference type="Gene3D" id="3.90.226.10">
    <property type="entry name" value="2-enoyl-CoA Hydratase, Chain A, domain 1"/>
    <property type="match status" value="1"/>
</dbReference>
<reference evidence="2 3" key="1">
    <citation type="submission" date="2017-02" db="EMBL/GenBank/DDBJ databases">
        <authorList>
            <person name="Peterson S.W."/>
        </authorList>
    </citation>
    <scope>NUCLEOTIDE SEQUENCE [LARGE SCALE GENOMIC DNA]</scope>
    <source>
        <strain evidence="2 3">S285</strain>
    </source>
</reference>
<feature type="chain" id="PRO_5013389192" description="Periplasmic protein-like protein" evidence="1">
    <location>
        <begin position="24"/>
        <end position="274"/>
    </location>
</feature>
<gene>
    <name evidence="2" type="ORF">B1812_15900</name>
</gene>